<keyword evidence="8" id="KW-1185">Reference proteome</keyword>
<comment type="cofactor">
    <cofactor evidence="1">
        <name>FAD</name>
        <dbReference type="ChEBI" id="CHEBI:57692"/>
    </cofactor>
</comment>
<dbReference type="PIRSF" id="PIRSF000350">
    <property type="entry name" value="Mercury_reductase_MerA"/>
    <property type="match status" value="1"/>
</dbReference>
<evidence type="ECO:0000313" key="8">
    <source>
        <dbReference type="Proteomes" id="UP001055253"/>
    </source>
</evidence>
<gene>
    <name evidence="7" type="ORF">MJO63_14045</name>
</gene>
<evidence type="ECO:0000256" key="2">
    <source>
        <dbReference type="ARBA" id="ARBA00007532"/>
    </source>
</evidence>
<sequence>MVTRIVILGGGPAGYEAALVAATSHPESAQVTVIDSDGIGGAGVLDDCVPSKTFIASTGLRTELRRAPHLGFLIDFDEAKISLPKIHARVKELAAAQSADITAQLLSVGVHVITGKGELLDPAPGLRHRVKATAADGTTSEHDADVVLIATGASPRILPSARPDGERILTWRQLYDLDALPQHLIVVGSGVTGAEFVDAYTELGVRVTVVASQDHVLPYEDADAALVLEESFAERGVRLFKNARAQSVTRTENGVLVTMTDGRTVEGSHALMTIGSIPNTSGLGLERVGIELGPGNYLNVDRVSRTSVPGVYAAGDCTGLLPLASVAAMQGRIAMYHALGEGVSPIRLRTVAATVFTRPEIAAVGVPQSAIDNGSVLARTIMLPLRTNARAKMSEVRHGFVKVFCRRSTGVVIGGVVVAPIASELILPIAVAVQNRITVNELAQTLAVYPSLSGSITEAARRLMAHDDLD</sequence>
<dbReference type="Gene3D" id="3.30.390.30">
    <property type="match status" value="1"/>
</dbReference>
<dbReference type="RefSeq" id="WP_240168173.1">
    <property type="nucleotide sequence ID" value="NZ_CP085200.1"/>
</dbReference>
<feature type="domain" description="FAD/NAD(P)-binding" evidence="6">
    <location>
        <begin position="4"/>
        <end position="331"/>
    </location>
</feature>
<dbReference type="PANTHER" id="PTHR43014:SF1">
    <property type="entry name" value="NAD(P)H DEHYDROGENASE (QUINONE)"/>
    <property type="match status" value="1"/>
</dbReference>
<keyword evidence="3" id="KW-0285">Flavoprotein</keyword>
<evidence type="ECO:0000259" key="5">
    <source>
        <dbReference type="Pfam" id="PF02852"/>
    </source>
</evidence>
<evidence type="ECO:0000259" key="6">
    <source>
        <dbReference type="Pfam" id="PF07992"/>
    </source>
</evidence>
<dbReference type="InterPro" id="IPR004099">
    <property type="entry name" value="Pyr_nucl-diS_OxRdtase_dimer"/>
</dbReference>
<evidence type="ECO:0000313" key="7">
    <source>
        <dbReference type="EMBL" id="ULP50285.1"/>
    </source>
</evidence>
<keyword evidence="4" id="KW-0274">FAD</keyword>
<comment type="similarity">
    <text evidence="2">Belongs to the class-I pyridine nucleotide-disulfide oxidoreductase family.</text>
</comment>
<dbReference type="NCBIfam" id="NF005883">
    <property type="entry name" value="PRK07845.1"/>
    <property type="match status" value="1"/>
</dbReference>
<dbReference type="InterPro" id="IPR023753">
    <property type="entry name" value="FAD/NAD-binding_dom"/>
</dbReference>
<dbReference type="PRINTS" id="PR00411">
    <property type="entry name" value="PNDRDTASEI"/>
</dbReference>
<dbReference type="EMBL" id="CP092429">
    <property type="protein sequence ID" value="ULP50285.1"/>
    <property type="molecule type" value="Genomic_DNA"/>
</dbReference>
<evidence type="ECO:0000256" key="1">
    <source>
        <dbReference type="ARBA" id="ARBA00001974"/>
    </source>
</evidence>
<feature type="domain" description="Pyridine nucleotide-disulphide oxidoreductase dimerisation" evidence="5">
    <location>
        <begin position="351"/>
        <end position="460"/>
    </location>
</feature>
<dbReference type="Pfam" id="PF02852">
    <property type="entry name" value="Pyr_redox_dim"/>
    <property type="match status" value="1"/>
</dbReference>
<reference evidence="7" key="1">
    <citation type="submission" date="2022-08" db="EMBL/GenBank/DDBJ databases">
        <title>Whole genome sequencing of non-tuberculosis mycobacteria type-strains.</title>
        <authorList>
            <person name="Igarashi Y."/>
            <person name="Osugi A."/>
            <person name="Mitarai S."/>
        </authorList>
    </citation>
    <scope>NUCLEOTIDE SEQUENCE</scope>
    <source>
        <strain evidence="7">ATCC 19423</strain>
    </source>
</reference>
<dbReference type="SUPFAM" id="SSF55424">
    <property type="entry name" value="FAD/NAD-linked reductases, dimerisation (C-terminal) domain"/>
    <property type="match status" value="1"/>
</dbReference>
<name>A0ABY3V1U8_MYCUL</name>
<dbReference type="PRINTS" id="PR00368">
    <property type="entry name" value="FADPNR"/>
</dbReference>
<dbReference type="InterPro" id="IPR036188">
    <property type="entry name" value="FAD/NAD-bd_sf"/>
</dbReference>
<dbReference type="Pfam" id="PF07992">
    <property type="entry name" value="Pyr_redox_2"/>
    <property type="match status" value="1"/>
</dbReference>
<proteinExistence type="inferred from homology"/>
<protein>
    <submittedName>
        <fullName evidence="7">NAD(P)H-quinone dehydrogenase</fullName>
    </submittedName>
</protein>
<dbReference type="InterPro" id="IPR016156">
    <property type="entry name" value="FAD/NAD-linked_Rdtase_dimer_sf"/>
</dbReference>
<evidence type="ECO:0000256" key="3">
    <source>
        <dbReference type="ARBA" id="ARBA00022630"/>
    </source>
</evidence>
<dbReference type="PANTHER" id="PTHR43014">
    <property type="entry name" value="MERCURIC REDUCTASE"/>
    <property type="match status" value="1"/>
</dbReference>
<dbReference type="Proteomes" id="UP001055253">
    <property type="component" value="Chromosome"/>
</dbReference>
<dbReference type="SUPFAM" id="SSF51905">
    <property type="entry name" value="FAD/NAD(P)-binding domain"/>
    <property type="match status" value="1"/>
</dbReference>
<evidence type="ECO:0000256" key="4">
    <source>
        <dbReference type="ARBA" id="ARBA00022827"/>
    </source>
</evidence>
<accession>A0ABY3V1U8</accession>
<dbReference type="Gene3D" id="3.50.50.60">
    <property type="entry name" value="FAD/NAD(P)-binding domain"/>
    <property type="match status" value="2"/>
</dbReference>
<dbReference type="InterPro" id="IPR001100">
    <property type="entry name" value="Pyr_nuc-diS_OxRdtase"/>
</dbReference>
<organism evidence="7 8">
    <name type="scientific">Mycobacterium ulcerans</name>
    <dbReference type="NCBI Taxonomy" id="1809"/>
    <lineage>
        <taxon>Bacteria</taxon>
        <taxon>Bacillati</taxon>
        <taxon>Actinomycetota</taxon>
        <taxon>Actinomycetes</taxon>
        <taxon>Mycobacteriales</taxon>
        <taxon>Mycobacteriaceae</taxon>
        <taxon>Mycobacterium</taxon>
        <taxon>Mycobacterium ulcerans group</taxon>
    </lineage>
</organism>